<dbReference type="AlphaFoldDB" id="A0A2J7PTZ7"/>
<evidence type="ECO:0000313" key="2">
    <source>
        <dbReference type="Proteomes" id="UP000235965"/>
    </source>
</evidence>
<name>A0A2J7PTZ7_9NEOP</name>
<dbReference type="Proteomes" id="UP000235965">
    <property type="component" value="Unassembled WGS sequence"/>
</dbReference>
<evidence type="ECO:0008006" key="3">
    <source>
        <dbReference type="Google" id="ProtNLM"/>
    </source>
</evidence>
<organism evidence="1 2">
    <name type="scientific">Cryptotermes secundus</name>
    <dbReference type="NCBI Taxonomy" id="105785"/>
    <lineage>
        <taxon>Eukaryota</taxon>
        <taxon>Metazoa</taxon>
        <taxon>Ecdysozoa</taxon>
        <taxon>Arthropoda</taxon>
        <taxon>Hexapoda</taxon>
        <taxon>Insecta</taxon>
        <taxon>Pterygota</taxon>
        <taxon>Neoptera</taxon>
        <taxon>Polyneoptera</taxon>
        <taxon>Dictyoptera</taxon>
        <taxon>Blattodea</taxon>
        <taxon>Blattoidea</taxon>
        <taxon>Termitoidae</taxon>
        <taxon>Kalotermitidae</taxon>
        <taxon>Cryptotermitinae</taxon>
        <taxon>Cryptotermes</taxon>
    </lineage>
</organism>
<evidence type="ECO:0000313" key="1">
    <source>
        <dbReference type="EMBL" id="PNF19812.1"/>
    </source>
</evidence>
<accession>A0A2J7PTZ7</accession>
<sequence>RTNIKFLVKLCKSGGENREMLVQVYVMKKTEVYKWVTCLSEGRESVTDEERSEQPAMSRNAENIAKVRQIVCENHRLTVRSKADQANIDRKICVSQQDAAPLLWSLDVRRALNATFPGR</sequence>
<dbReference type="PANTHER" id="PTHR46060">
    <property type="entry name" value="MARINER MOS1 TRANSPOSASE-LIKE PROTEIN"/>
    <property type="match status" value="1"/>
</dbReference>
<dbReference type="OrthoDB" id="10017160at2759"/>
<dbReference type="InParanoid" id="A0A2J7PTZ7"/>
<dbReference type="STRING" id="105785.A0A2J7PTZ7"/>
<dbReference type="InterPro" id="IPR052709">
    <property type="entry name" value="Transposase-MT_Hybrid"/>
</dbReference>
<feature type="non-terminal residue" evidence="1">
    <location>
        <position position="1"/>
    </location>
</feature>
<protein>
    <recommendedName>
        <fullName evidence="3">Mos1 transposase HTH domain-containing protein</fullName>
    </recommendedName>
</protein>
<proteinExistence type="predicted"/>
<gene>
    <name evidence="1" type="ORF">B7P43_G14298</name>
</gene>
<dbReference type="EMBL" id="NEVH01021216">
    <property type="protein sequence ID" value="PNF19812.1"/>
    <property type="molecule type" value="Genomic_DNA"/>
</dbReference>
<keyword evidence="2" id="KW-1185">Reference proteome</keyword>
<dbReference type="PANTHER" id="PTHR46060:SF3">
    <property type="entry name" value="PROTEIN GVQW3"/>
    <property type="match status" value="1"/>
</dbReference>
<comment type="caution">
    <text evidence="1">The sequence shown here is derived from an EMBL/GenBank/DDBJ whole genome shotgun (WGS) entry which is preliminary data.</text>
</comment>
<reference evidence="1 2" key="1">
    <citation type="submission" date="2017-12" db="EMBL/GenBank/DDBJ databases">
        <title>Hemimetabolous genomes reveal molecular basis of termite eusociality.</title>
        <authorList>
            <person name="Harrison M.C."/>
            <person name="Jongepier E."/>
            <person name="Robertson H.M."/>
            <person name="Arning N."/>
            <person name="Bitard-Feildel T."/>
            <person name="Chao H."/>
            <person name="Childers C.P."/>
            <person name="Dinh H."/>
            <person name="Doddapaneni H."/>
            <person name="Dugan S."/>
            <person name="Gowin J."/>
            <person name="Greiner C."/>
            <person name="Han Y."/>
            <person name="Hu H."/>
            <person name="Hughes D.S.T."/>
            <person name="Huylmans A.-K."/>
            <person name="Kemena C."/>
            <person name="Kremer L.P.M."/>
            <person name="Lee S.L."/>
            <person name="Lopez-Ezquerra A."/>
            <person name="Mallet L."/>
            <person name="Monroy-Kuhn J.M."/>
            <person name="Moser A."/>
            <person name="Murali S.C."/>
            <person name="Muzny D.M."/>
            <person name="Otani S."/>
            <person name="Piulachs M.-D."/>
            <person name="Poelchau M."/>
            <person name="Qu J."/>
            <person name="Schaub F."/>
            <person name="Wada-Katsumata A."/>
            <person name="Worley K.C."/>
            <person name="Xie Q."/>
            <person name="Ylla G."/>
            <person name="Poulsen M."/>
            <person name="Gibbs R.A."/>
            <person name="Schal C."/>
            <person name="Richards S."/>
            <person name="Belles X."/>
            <person name="Korb J."/>
            <person name="Bornberg-Bauer E."/>
        </authorList>
    </citation>
    <scope>NUCLEOTIDE SEQUENCE [LARGE SCALE GENOMIC DNA]</scope>
    <source>
        <tissue evidence="1">Whole body</tissue>
    </source>
</reference>